<dbReference type="GO" id="GO:0030729">
    <property type="term" value="F:acetoacetate-CoA ligase activity"/>
    <property type="evidence" value="ECO:0007669"/>
    <property type="project" value="TreeGrafter"/>
</dbReference>
<proteinExistence type="predicted"/>
<protein>
    <recommendedName>
        <fullName evidence="1">AMP-dependent synthetase/ligase domain-containing protein</fullName>
    </recommendedName>
</protein>
<dbReference type="Proteomes" id="UP001309876">
    <property type="component" value="Unassembled WGS sequence"/>
</dbReference>
<evidence type="ECO:0000313" key="3">
    <source>
        <dbReference type="Proteomes" id="UP001309876"/>
    </source>
</evidence>
<dbReference type="EMBL" id="JAVRRJ010000002">
    <property type="protein sequence ID" value="KAK5088087.1"/>
    <property type="molecule type" value="Genomic_DNA"/>
</dbReference>
<dbReference type="PANTHER" id="PTHR42921:SF4">
    <property type="entry name" value="ACETOACETYL-COA SYNTHASE (AFU_ORTHOLOGUE AFUA_8G04770)"/>
    <property type="match status" value="1"/>
</dbReference>
<dbReference type="PANTHER" id="PTHR42921">
    <property type="entry name" value="ACETOACETYL-COA SYNTHETASE"/>
    <property type="match status" value="1"/>
</dbReference>
<reference evidence="2 3" key="1">
    <citation type="submission" date="2023-08" db="EMBL/GenBank/DDBJ databases">
        <title>Black Yeasts Isolated from many extreme environments.</title>
        <authorList>
            <person name="Coleine C."/>
            <person name="Stajich J.E."/>
            <person name="Selbmann L."/>
        </authorList>
    </citation>
    <scope>NUCLEOTIDE SEQUENCE [LARGE SCALE GENOMIC DNA]</scope>
    <source>
        <strain evidence="2 3">CCFEE 5910</strain>
    </source>
</reference>
<evidence type="ECO:0000313" key="2">
    <source>
        <dbReference type="EMBL" id="KAK5088087.1"/>
    </source>
</evidence>
<dbReference type="InterPro" id="IPR045851">
    <property type="entry name" value="AMP-bd_C_sf"/>
</dbReference>
<dbReference type="Gene3D" id="3.30.300.30">
    <property type="match status" value="1"/>
</dbReference>
<gene>
    <name evidence="2" type="ORF">LTR05_002303</name>
</gene>
<dbReference type="InterPro" id="IPR042099">
    <property type="entry name" value="ANL_N_sf"/>
</dbReference>
<dbReference type="InterPro" id="IPR000873">
    <property type="entry name" value="AMP-dep_synth/lig_dom"/>
</dbReference>
<dbReference type="SUPFAM" id="SSF56801">
    <property type="entry name" value="Acetyl-CoA synthetase-like"/>
    <property type="match status" value="1"/>
</dbReference>
<accession>A0AAN7T210</accession>
<organism evidence="2 3">
    <name type="scientific">Lithohypha guttulata</name>
    <dbReference type="NCBI Taxonomy" id="1690604"/>
    <lineage>
        <taxon>Eukaryota</taxon>
        <taxon>Fungi</taxon>
        <taxon>Dikarya</taxon>
        <taxon>Ascomycota</taxon>
        <taxon>Pezizomycotina</taxon>
        <taxon>Eurotiomycetes</taxon>
        <taxon>Chaetothyriomycetidae</taxon>
        <taxon>Chaetothyriales</taxon>
        <taxon>Trichomeriaceae</taxon>
        <taxon>Lithohypha</taxon>
    </lineage>
</organism>
<dbReference type="InterPro" id="IPR020845">
    <property type="entry name" value="AMP-binding_CS"/>
</dbReference>
<dbReference type="Gene3D" id="3.40.50.12780">
    <property type="entry name" value="N-terminal domain of ligase-like"/>
    <property type="match status" value="1"/>
</dbReference>
<comment type="caution">
    <text evidence="2">The sequence shown here is derived from an EMBL/GenBank/DDBJ whole genome shotgun (WGS) entry which is preliminary data.</text>
</comment>
<name>A0AAN7T210_9EURO</name>
<sequence>MDPNIVPRKLWEHPDIPSTQLFKFKLAAERSNNKSFPTYSSLYDWSITHQSDFWTLAFKHFPIVYTGTIPSPCFDESARMDSVPAWFKGVKLNFAENILFTGDAQGRATKRGKEDDKIVVRQVREGSFDEPIVTLTWGELRKRVGRLSNAMRARGVHKGDRIALVASTSIDTLTVFLAATSLGALFSSSSTDMGVKGILDRLLQIRPKFLFMDDAAVYNGKTVDLRAKMKDIVAGVEGVSEFVGVVTQTRFMERGPADLAEVPRAQTWDGFLSVARGDDELRFESCDFDDPMIIVYSSGTTGQPKCIVHRIGGVVLNGHKEGRLHREIDETTTQLQYTTTGWIMYLGSIQALLMGARIVTYDGSPFLPRPDVFVKLLGQEKVTHFGTSPRYLQTLQQHNIAPRKTADLSCMRAVTCTDNISGGTDLAGAWGTGNPILPVYIGGCQCLSLGMPVKVFDSTIEPTEEELRKGIPMKGREVNQAGEPGDLVGTGAFPTMPLYFFGDEDKITTPGGARVGKKYFDSYFAKYDGVWTHGDFISIHPKTGQVVFLGRADGVLNPSGVRFGSSEIYSVIEKHFSDTVSDSICVGQRRPQDIDERVLLFVLMKEGHRFTPALVKNVRARIAEETSKRHVPAFVFETPEIPTTVNGKKVELPVKQIVCGKKVKPSGTLANPGSLEFYYRFAEDENLREMEQAKL</sequence>
<keyword evidence="3" id="KW-1185">Reference proteome</keyword>
<evidence type="ECO:0000259" key="1">
    <source>
        <dbReference type="Pfam" id="PF00501"/>
    </source>
</evidence>
<dbReference type="Pfam" id="PF00501">
    <property type="entry name" value="AMP-binding"/>
    <property type="match status" value="1"/>
</dbReference>
<dbReference type="AlphaFoldDB" id="A0AAN7T210"/>
<feature type="domain" description="AMP-dependent synthetase/ligase" evidence="1">
    <location>
        <begin position="122"/>
        <end position="416"/>
    </location>
</feature>
<dbReference type="PROSITE" id="PS00455">
    <property type="entry name" value="AMP_BINDING"/>
    <property type="match status" value="1"/>
</dbReference>